<proteinExistence type="predicted"/>
<dbReference type="EMBL" id="LN609528">
    <property type="protein sequence ID" value="CEF64786.1"/>
    <property type="molecule type" value="Genomic_DNA"/>
</dbReference>
<evidence type="ECO:0000313" key="3">
    <source>
        <dbReference type="EMBL" id="CEF64786.1"/>
    </source>
</evidence>
<keyword evidence="2" id="KW-1133">Transmembrane helix</keyword>
<dbReference type="Proteomes" id="UP000035682">
    <property type="component" value="Unplaced"/>
</dbReference>
<name>A0A090L4R7_STRRB</name>
<dbReference type="GeneID" id="36377151"/>
<dbReference type="AlphaFoldDB" id="A0A090L4R7"/>
<evidence type="ECO:0000256" key="2">
    <source>
        <dbReference type="SAM" id="Phobius"/>
    </source>
</evidence>
<reference evidence="3 4" key="1">
    <citation type="submission" date="2014-09" db="EMBL/GenBank/DDBJ databases">
        <authorList>
            <person name="Martin A.A."/>
        </authorList>
    </citation>
    <scope>NUCLEOTIDE SEQUENCE</scope>
    <source>
        <strain evidence="4">ED321</strain>
        <strain evidence="3">ED321 Heterogonic</strain>
    </source>
</reference>
<keyword evidence="4" id="KW-1185">Reference proteome</keyword>
<evidence type="ECO:0000313" key="6">
    <source>
        <dbReference type="WormBase" id="SRAE_1000303900"/>
    </source>
</evidence>
<dbReference type="CTD" id="36377151"/>
<sequence>MVEGSQMNRDYNCQEGDNHRLIVYKNEEIMQNINETKYFQINTANFNGPKYNAILNFGSNSIFNLQNILYIEVPLEKLYLPNSESNTPYNYISSKGIRFLYCPIDNLANHMYHFTNYNGNKFLRKYHGSNRCNVGHCEIGLTLYRKDHDANKLLHGGLINYSFYISIKAKPDMALLFSGVEMNNNVYPLVPCPYIGWIANHVNASFVPSDYVLDSYIKIDEDYNRHRLMPAYKHTSYYSGIPGSKTNAFICGYIKQKDQPDLPVGFELHNKNQQIEPVEIKMDEKKIMCNGIDISEHYKFGYLEASYNLIANKLQFDYLDKDIKFYHGQILYVYDREIIEHERKEALRNKNILENDSLFDSKYFDDKIHYYNPICYGRIKDRSAVLKPKVGNVPQKESGEMTFKVANQGANIGNKLSCHAVIDGLPDERFSDFYLKRYKTKIQRIKNPKGEKVDEKKVDSLPIIEDVDKFFGTYKCELEEDGGFDLILQKEFTIIPEKSVHYKNTVRGSSSDKDILKCNLKSIDNLKLYEMKVNDGIDKIKIFNYYKKDEFNENFILRNEYITYHPSKPDDYKNNTIVSCTFGIPGDSNSLYETTYHISKASTGLKEDDEASKNNKLYILIGCSAGGVLLLIIIVIIIVILIKKKKASQTTTAPKLTTKITLPPNRNKHSSSRGKDKKKSSSVSVSVSSKSLNKNSKSRTKSKVSSSR</sequence>
<accession>A0A090L4R7</accession>
<dbReference type="RefSeq" id="XP_024503987.1">
    <property type="nucleotide sequence ID" value="XM_024650184.1"/>
</dbReference>
<evidence type="ECO:0000256" key="1">
    <source>
        <dbReference type="SAM" id="MobiDB-lite"/>
    </source>
</evidence>
<evidence type="ECO:0000313" key="4">
    <source>
        <dbReference type="Proteomes" id="UP000035682"/>
    </source>
</evidence>
<keyword evidence="2" id="KW-0812">Transmembrane</keyword>
<feature type="compositionally biased region" description="Basic residues" evidence="1">
    <location>
        <begin position="666"/>
        <end position="680"/>
    </location>
</feature>
<protein>
    <submittedName>
        <fullName evidence="3 5">Uncharacterized protein</fullName>
    </submittedName>
</protein>
<organism evidence="3">
    <name type="scientific">Strongyloides ratti</name>
    <name type="common">Parasitic roundworm</name>
    <dbReference type="NCBI Taxonomy" id="34506"/>
    <lineage>
        <taxon>Eukaryota</taxon>
        <taxon>Metazoa</taxon>
        <taxon>Ecdysozoa</taxon>
        <taxon>Nematoda</taxon>
        <taxon>Chromadorea</taxon>
        <taxon>Rhabditida</taxon>
        <taxon>Tylenchina</taxon>
        <taxon>Panagrolaimomorpha</taxon>
        <taxon>Strongyloidoidea</taxon>
        <taxon>Strongyloididae</taxon>
        <taxon>Strongyloides</taxon>
    </lineage>
</organism>
<feature type="region of interest" description="Disordered" evidence="1">
    <location>
        <begin position="653"/>
        <end position="708"/>
    </location>
</feature>
<feature type="transmembrane region" description="Helical" evidence="2">
    <location>
        <begin position="617"/>
        <end position="642"/>
    </location>
</feature>
<reference evidence="5" key="2">
    <citation type="submission" date="2020-12" db="UniProtKB">
        <authorList>
            <consortium name="WormBaseParasite"/>
        </authorList>
    </citation>
    <scope>IDENTIFICATION</scope>
</reference>
<feature type="compositionally biased region" description="Low complexity" evidence="1">
    <location>
        <begin position="681"/>
        <end position="695"/>
    </location>
</feature>
<keyword evidence="2" id="KW-0472">Membrane</keyword>
<evidence type="ECO:0000313" key="5">
    <source>
        <dbReference type="WBParaSite" id="SRAE_1000303900.1"/>
    </source>
</evidence>
<dbReference type="WBParaSite" id="SRAE_1000303900.1">
    <property type="protein sequence ID" value="SRAE_1000303900.1"/>
    <property type="gene ID" value="WBGene00259656"/>
</dbReference>
<feature type="compositionally biased region" description="Low complexity" evidence="1">
    <location>
        <begin position="653"/>
        <end position="664"/>
    </location>
</feature>
<gene>
    <name evidence="3 5 6" type="ORF">SRAE_1000303900</name>
</gene>
<dbReference type="WormBase" id="SRAE_1000303900">
    <property type="protein sequence ID" value="SRP00066"/>
    <property type="gene ID" value="WBGene00259656"/>
</dbReference>